<organism evidence="1 2">
    <name type="scientific">Sphingobium agri</name>
    <dbReference type="NCBI Taxonomy" id="2933566"/>
    <lineage>
        <taxon>Bacteria</taxon>
        <taxon>Pseudomonadati</taxon>
        <taxon>Pseudomonadota</taxon>
        <taxon>Alphaproteobacteria</taxon>
        <taxon>Sphingomonadales</taxon>
        <taxon>Sphingomonadaceae</taxon>
        <taxon>Sphingobium</taxon>
    </lineage>
</organism>
<evidence type="ECO:0000313" key="2">
    <source>
        <dbReference type="Proteomes" id="UP001203512"/>
    </source>
</evidence>
<dbReference type="Proteomes" id="UP001203512">
    <property type="component" value="Unassembled WGS sequence"/>
</dbReference>
<dbReference type="InterPro" id="IPR013078">
    <property type="entry name" value="His_Pase_superF_clade-1"/>
</dbReference>
<keyword evidence="2" id="KW-1185">Reference proteome</keyword>
<proteinExistence type="predicted"/>
<reference evidence="1 2" key="1">
    <citation type="submission" date="2022-04" db="EMBL/GenBank/DDBJ databases">
        <authorList>
            <person name="Huq M.A."/>
        </authorList>
    </citation>
    <scope>NUCLEOTIDE SEQUENCE [LARGE SCALE GENOMIC DNA]</scope>
    <source>
        <strain evidence="1 2">MAH-33</strain>
    </source>
</reference>
<dbReference type="Gene3D" id="3.40.50.1240">
    <property type="entry name" value="Phosphoglycerate mutase-like"/>
    <property type="match status" value="1"/>
</dbReference>
<evidence type="ECO:0000313" key="1">
    <source>
        <dbReference type="EMBL" id="MCK0529963.1"/>
    </source>
</evidence>
<accession>A0ABT0DS71</accession>
<dbReference type="EMBL" id="JALKHS010000001">
    <property type="protein sequence ID" value="MCK0529963.1"/>
    <property type="molecule type" value="Genomic_DNA"/>
</dbReference>
<dbReference type="Pfam" id="PF00300">
    <property type="entry name" value="His_Phos_1"/>
    <property type="match status" value="1"/>
</dbReference>
<dbReference type="RefSeq" id="WP_247229386.1">
    <property type="nucleotide sequence ID" value="NZ_JALKHS010000001.1"/>
</dbReference>
<dbReference type="SUPFAM" id="SSF53254">
    <property type="entry name" value="Phosphoglycerate mutase-like"/>
    <property type="match status" value="1"/>
</dbReference>
<sequence length="188" mass="20160">MSPLTLHLMRHGAPQTPGLLLGHTDMPPDPAAMQLCIDRSRALAFDCLTSSGLARASAPAALIATDRQAAHRIDPRWRELNFGEWEGMDPATLPAGDTARFWSSPDDYPPPGGESWSDLCHRVSAALLDVGEPTLILTHAGAIRAALTALCGLNYQQAWAIDLPYSAVLTLRFWPGDNPGAQITGLVT</sequence>
<gene>
    <name evidence="1" type="ORF">MU848_00030</name>
</gene>
<comment type="caution">
    <text evidence="1">The sequence shown here is derived from an EMBL/GenBank/DDBJ whole genome shotgun (WGS) entry which is preliminary data.</text>
</comment>
<name>A0ABT0DS71_9SPHN</name>
<protein>
    <submittedName>
        <fullName evidence="1">Histidine phosphatase family protein</fullName>
    </submittedName>
</protein>
<dbReference type="InterPro" id="IPR029033">
    <property type="entry name" value="His_PPase_superfam"/>
</dbReference>